<gene>
    <name evidence="7" type="ORF">ADN00_01970</name>
</gene>
<evidence type="ECO:0000256" key="3">
    <source>
        <dbReference type="ARBA" id="ARBA00022723"/>
    </source>
</evidence>
<keyword evidence="8" id="KW-1185">Reference proteome</keyword>
<comment type="caution">
    <text evidence="7">The sequence shown here is derived from an EMBL/GenBank/DDBJ whole genome shotgun (WGS) entry which is preliminary data.</text>
</comment>
<dbReference type="InterPro" id="IPR001261">
    <property type="entry name" value="ArgE/DapE_CS"/>
</dbReference>
<keyword evidence="4" id="KW-0378">Hydrolase</keyword>
<dbReference type="GO" id="GO:0008233">
    <property type="term" value="F:peptidase activity"/>
    <property type="evidence" value="ECO:0007669"/>
    <property type="project" value="UniProtKB-KW"/>
</dbReference>
<dbReference type="Pfam" id="PF01546">
    <property type="entry name" value="Peptidase_M20"/>
    <property type="match status" value="1"/>
</dbReference>
<protein>
    <recommendedName>
        <fullName evidence="6">Peptidase M20 dimerisation domain-containing protein</fullName>
    </recommendedName>
</protein>
<dbReference type="FunFam" id="3.40.630.10:FF:000027">
    <property type="entry name" value="N-fatty-acyl-amino acid synthase/hydrolase PM20D1"/>
    <property type="match status" value="1"/>
</dbReference>
<dbReference type="SUPFAM" id="SSF55031">
    <property type="entry name" value="Bacterial exopeptidase dimerisation domain"/>
    <property type="match status" value="1"/>
</dbReference>
<dbReference type="GO" id="GO:0006508">
    <property type="term" value="P:proteolysis"/>
    <property type="evidence" value="ECO:0007669"/>
    <property type="project" value="UniProtKB-KW"/>
</dbReference>
<dbReference type="InterPro" id="IPR047177">
    <property type="entry name" value="Pept_M20A"/>
</dbReference>
<evidence type="ECO:0000256" key="1">
    <source>
        <dbReference type="ARBA" id="ARBA00006247"/>
    </source>
</evidence>
<evidence type="ECO:0000313" key="8">
    <source>
        <dbReference type="Proteomes" id="UP000050417"/>
    </source>
</evidence>
<name>A0A0P6XJB1_9CHLR</name>
<evidence type="ECO:0000256" key="2">
    <source>
        <dbReference type="ARBA" id="ARBA00022670"/>
    </source>
</evidence>
<evidence type="ECO:0000256" key="4">
    <source>
        <dbReference type="ARBA" id="ARBA00022801"/>
    </source>
</evidence>
<dbReference type="Proteomes" id="UP000050417">
    <property type="component" value="Unassembled WGS sequence"/>
</dbReference>
<organism evidence="7 8">
    <name type="scientific">Ornatilinea apprima</name>
    <dbReference type="NCBI Taxonomy" id="1134406"/>
    <lineage>
        <taxon>Bacteria</taxon>
        <taxon>Bacillati</taxon>
        <taxon>Chloroflexota</taxon>
        <taxon>Anaerolineae</taxon>
        <taxon>Anaerolineales</taxon>
        <taxon>Anaerolineaceae</taxon>
        <taxon>Ornatilinea</taxon>
    </lineage>
</organism>
<dbReference type="GO" id="GO:0046872">
    <property type="term" value="F:metal ion binding"/>
    <property type="evidence" value="ECO:0007669"/>
    <property type="project" value="UniProtKB-KW"/>
</dbReference>
<dbReference type="InterPro" id="IPR002933">
    <property type="entry name" value="Peptidase_M20"/>
</dbReference>
<evidence type="ECO:0000259" key="6">
    <source>
        <dbReference type="Pfam" id="PF07687"/>
    </source>
</evidence>
<dbReference type="PANTHER" id="PTHR45962:SF1">
    <property type="entry name" value="N-FATTY-ACYL-AMINO ACID SYNTHASE_HYDROLASE PM20D1"/>
    <property type="match status" value="1"/>
</dbReference>
<dbReference type="Pfam" id="PF07687">
    <property type="entry name" value="M20_dimer"/>
    <property type="match status" value="1"/>
</dbReference>
<dbReference type="OrthoDB" id="9792335at2"/>
<dbReference type="EMBL" id="LGCL01000007">
    <property type="protein sequence ID" value="KPL80062.1"/>
    <property type="molecule type" value="Genomic_DNA"/>
</dbReference>
<keyword evidence="5" id="KW-0862">Zinc</keyword>
<feature type="domain" description="Peptidase M20 dimerisation" evidence="6">
    <location>
        <begin position="238"/>
        <end position="379"/>
    </location>
</feature>
<dbReference type="PROSITE" id="PS00758">
    <property type="entry name" value="ARGE_DAPE_CPG2_1"/>
    <property type="match status" value="1"/>
</dbReference>
<reference evidence="7 8" key="1">
    <citation type="submission" date="2015-07" db="EMBL/GenBank/DDBJ databases">
        <title>Genome sequence of Ornatilinea apprima DSM 23815.</title>
        <authorList>
            <person name="Hemp J."/>
            <person name="Ward L.M."/>
            <person name="Pace L.A."/>
            <person name="Fischer W.W."/>
        </authorList>
    </citation>
    <scope>NUCLEOTIDE SEQUENCE [LARGE SCALE GENOMIC DNA]</scope>
    <source>
        <strain evidence="7 8">P3M-1</strain>
    </source>
</reference>
<dbReference type="AlphaFoldDB" id="A0A0P6XJB1"/>
<dbReference type="PATRIC" id="fig|1134406.4.peg.2320"/>
<dbReference type="CDD" id="cd05674">
    <property type="entry name" value="M20_yscS"/>
    <property type="match status" value="1"/>
</dbReference>
<dbReference type="InterPro" id="IPR036264">
    <property type="entry name" value="Bact_exopeptidase_dim_dom"/>
</dbReference>
<evidence type="ECO:0000313" key="7">
    <source>
        <dbReference type="EMBL" id="KPL80062.1"/>
    </source>
</evidence>
<comment type="similarity">
    <text evidence="1">Belongs to the peptidase M20A family.</text>
</comment>
<sequence>MQPLIFFLIALPVALVLVVLIRALTFSRPAPALPADEPLKIDSLAAAQHLSHAVQCQTISWSESQPASAESLLQLHQTLRQDFPLVHQQLTLHTINQFSLVYEWPGSDPALKPVLFMAHQDVVPVDEATLDRWEQPPFSGRIADGFVWGRGTLDVKNQVTALLDAAEHLLARGYCPARGIFLAFGHDEEISGRQGAQQVSAWFAARGTTFEAVLDEGLAVVENALPGVKGPIALIGAAEKGYLSLKLDVTTDAGHSSTPPAETSISILAHALARLQRHPQPAHVEMMKPLFQALGPAAPFTLRLVFANLWLFGGLARKQLDASPQSSAAIRTTTAPTILTAGMKDNVLPRSASAVVNFRLLPGDTTQSVIQRVRQTIRDPRVSIETLHESAREASPISPTDSTAYQRLSETIQRTFGPVPVAPFTMLGASDAYHYTPLSANVYRFCPVHLDSKDLSRVHGLNERISLKNLGNMLRFYILLMQSWGK</sequence>
<dbReference type="STRING" id="1134406.ADN00_01970"/>
<evidence type="ECO:0000256" key="5">
    <source>
        <dbReference type="ARBA" id="ARBA00022833"/>
    </source>
</evidence>
<dbReference type="InterPro" id="IPR011650">
    <property type="entry name" value="Peptidase_M20_dimer"/>
</dbReference>
<accession>A0A0P6XJB1</accession>
<dbReference type="Gene3D" id="3.40.630.10">
    <property type="entry name" value="Zn peptidases"/>
    <property type="match status" value="1"/>
</dbReference>
<proteinExistence type="inferred from homology"/>
<keyword evidence="2" id="KW-0645">Protease</keyword>
<dbReference type="RefSeq" id="WP_075061285.1">
    <property type="nucleotide sequence ID" value="NZ_LGCL01000007.1"/>
</dbReference>
<dbReference type="Gene3D" id="3.30.70.360">
    <property type="match status" value="1"/>
</dbReference>
<keyword evidence="3" id="KW-0479">Metal-binding</keyword>
<dbReference type="SUPFAM" id="SSF53187">
    <property type="entry name" value="Zn-dependent exopeptidases"/>
    <property type="match status" value="1"/>
</dbReference>
<dbReference type="Gene3D" id="1.10.150.900">
    <property type="match status" value="1"/>
</dbReference>
<dbReference type="PANTHER" id="PTHR45962">
    <property type="entry name" value="N-FATTY-ACYL-AMINO ACID SYNTHASE/HYDROLASE PM20D1"/>
    <property type="match status" value="1"/>
</dbReference>